<dbReference type="GO" id="GO:0009976">
    <property type="term" value="F:tocopherol cyclase activity"/>
    <property type="evidence" value="ECO:0007669"/>
    <property type="project" value="InterPro"/>
</dbReference>
<gene>
    <name evidence="1" type="ORF">HLPCO_001482</name>
</gene>
<name>U2ECK8_9MOLU</name>
<dbReference type="AlphaFoldDB" id="U2ECK8"/>
<protein>
    <submittedName>
        <fullName evidence="1">Tocopherol cyclase protein</fullName>
    </submittedName>
</protein>
<reference evidence="1 2" key="1">
    <citation type="journal article" date="2011" name="J. Bacteriol.">
        <title>Genome sequence of Haloplasma contractile, an unusual contractile bacterium from a deep-sea anoxic brine lake.</title>
        <authorList>
            <person name="Antunes A."/>
            <person name="Alam I."/>
            <person name="El Dorry H."/>
            <person name="Siam R."/>
            <person name="Robertson A."/>
            <person name="Bajic V.B."/>
            <person name="Stingl U."/>
        </authorList>
    </citation>
    <scope>NUCLEOTIDE SEQUENCE [LARGE SCALE GENOMIC DNA]</scope>
    <source>
        <strain evidence="1 2">SSD-17B</strain>
    </source>
</reference>
<dbReference type="RefSeq" id="WP_008824925.1">
    <property type="nucleotide sequence ID" value="NZ_AFNU02000004.1"/>
</dbReference>
<dbReference type="InterPro" id="IPR025893">
    <property type="entry name" value="Tocopherol_cyclase"/>
</dbReference>
<sequence>MFKEIRNPDLYHGRRKKNNYFEGWYFKIVDVNNEHSYAFIPGISKGKELDDSHSFIQVLDGNNVTTEYIKFDQKDFHSEKKTFEIGILNNKFSLSKLSLAIEGETKLSGTLRFKNILKWPDSILNPGSMGYYNYFTFMECYSQVCALNGDIEGILTINNKEIDFTNGKVYIEKNWGKSFPQSWIWIQSNSFNDRNVSLTCSIGRVPFLFGKTFSGFLVALSVNNQVYKFTTMNKSKMTINRSGNDVRIDFKRKNLLLKIKTKSKLNQFIQVKGPKNGEMVSVVDETLKGEVVLKLIDLTTHEIIYSGVGKRAGIEYGGELRIL</sequence>
<proteinExistence type="predicted"/>
<dbReference type="Proteomes" id="UP000005707">
    <property type="component" value="Unassembled WGS sequence"/>
</dbReference>
<dbReference type="OrthoDB" id="9772627at2"/>
<dbReference type="STRING" id="1033810.HLPCO_001482"/>
<dbReference type="eggNOG" id="ENOG502Z7HP">
    <property type="taxonomic scope" value="Bacteria"/>
</dbReference>
<dbReference type="SUPFAM" id="SSF159245">
    <property type="entry name" value="AttH-like"/>
    <property type="match status" value="1"/>
</dbReference>
<dbReference type="PANTHER" id="PTHR35309">
    <property type="match status" value="1"/>
</dbReference>
<dbReference type="PANTHER" id="PTHR35309:SF4">
    <property type="entry name" value="TOCOPHEROL CYCLASE"/>
    <property type="match status" value="1"/>
</dbReference>
<evidence type="ECO:0000313" key="1">
    <source>
        <dbReference type="EMBL" id="ERJ12496.1"/>
    </source>
</evidence>
<organism evidence="1 2">
    <name type="scientific">Haloplasma contractile SSD-17B</name>
    <dbReference type="NCBI Taxonomy" id="1033810"/>
    <lineage>
        <taxon>Bacteria</taxon>
        <taxon>Bacillati</taxon>
        <taxon>Mycoplasmatota</taxon>
        <taxon>Mollicutes</taxon>
        <taxon>Haloplasmatales</taxon>
        <taxon>Haloplasmataceae</taxon>
        <taxon>Haloplasma</taxon>
    </lineage>
</organism>
<accession>U2ECK8</accession>
<evidence type="ECO:0000313" key="2">
    <source>
        <dbReference type="Proteomes" id="UP000005707"/>
    </source>
</evidence>
<dbReference type="EMBL" id="AFNU02000004">
    <property type="protein sequence ID" value="ERJ12496.1"/>
    <property type="molecule type" value="Genomic_DNA"/>
</dbReference>
<dbReference type="Pfam" id="PF14249">
    <property type="entry name" value="Tocopherol_cycl"/>
    <property type="match status" value="1"/>
</dbReference>
<keyword evidence="2" id="KW-1185">Reference proteome</keyword>
<dbReference type="InParanoid" id="U2ECK8"/>
<reference evidence="1 2" key="2">
    <citation type="journal article" date="2013" name="PLoS ONE">
        <title>INDIGO - INtegrated Data Warehouse of MIcrobial GenOmes with Examples from the Red Sea Extremophiles.</title>
        <authorList>
            <person name="Alam I."/>
            <person name="Antunes A."/>
            <person name="Kamau A.A."/>
            <person name="Ba Alawi W."/>
            <person name="Kalkatawi M."/>
            <person name="Stingl U."/>
            <person name="Bajic V.B."/>
        </authorList>
    </citation>
    <scope>NUCLEOTIDE SEQUENCE [LARGE SCALE GENOMIC DNA]</scope>
    <source>
        <strain evidence="1 2">SSD-17B</strain>
    </source>
</reference>
<comment type="caution">
    <text evidence="1">The sequence shown here is derived from an EMBL/GenBank/DDBJ whole genome shotgun (WGS) entry which is preliminary data.</text>
</comment>